<keyword evidence="3" id="KW-1185">Reference proteome</keyword>
<name>A0ABV7HU27_9GAMM</name>
<dbReference type="EMBL" id="JBHRTL010000006">
    <property type="protein sequence ID" value="MFC3155615.1"/>
    <property type="molecule type" value="Genomic_DNA"/>
</dbReference>
<gene>
    <name evidence="2" type="ORF">ACFOEB_10425</name>
</gene>
<sequence>MSTSKTIQVTIFAAAIAVICSGATAQDAALYERHTLSDALVFESKDIVGLETEVDMIITGPEGFHLRKSFEAGERIEFIPTVMAQDGLPDGTYRYELRVMGSHGLSSDRNSTQPVRTEPLQGGFGAFSVRGGQIVSSNLAEVSHSGSNLLATNGASEQTVEYGATQEQTFVQDVEIQGSLCVGTDCASSENFGFDTIRIKENNTRIKFDDTSTSGSFPNHDWQLTANDSANGGLNRFSIEDITAASIPFTVEGSAPSNSLYIDDSGRVGFGTSAPVVEAHMADGDSPTLRLEQDGSSGFTAQTWDVAGNEANFFIRDVTNGSKLPFRIKPGAPSDSIFIAANGDVGVGTNAPAGAMHIKRSGNVIPLIESTDNNAVQLRFKSDSTNRRFLAVNSDNQAESQIVFGDGLIQFLGQTANDNLMEVDATSLRVNGAIVSNGMTLNVPDYVFEDDYVLMSIQELKTFIDKNSHLPNVPSARDVNENGLNHTEFQLRLLEKIEELTLYTIQQQELIERQGEAIERLEKRLGELN</sequence>
<accession>A0ABV7HU27</accession>
<keyword evidence="1" id="KW-0732">Signal</keyword>
<organism evidence="2 3">
    <name type="scientific">Gilvimarinus japonicus</name>
    <dbReference type="NCBI Taxonomy" id="1796469"/>
    <lineage>
        <taxon>Bacteria</taxon>
        <taxon>Pseudomonadati</taxon>
        <taxon>Pseudomonadota</taxon>
        <taxon>Gammaproteobacteria</taxon>
        <taxon>Cellvibrionales</taxon>
        <taxon>Cellvibrionaceae</taxon>
        <taxon>Gilvimarinus</taxon>
    </lineage>
</organism>
<dbReference type="RefSeq" id="WP_382416407.1">
    <property type="nucleotide sequence ID" value="NZ_AP031500.1"/>
</dbReference>
<evidence type="ECO:0000256" key="1">
    <source>
        <dbReference type="SAM" id="SignalP"/>
    </source>
</evidence>
<feature type="signal peptide" evidence="1">
    <location>
        <begin position="1"/>
        <end position="25"/>
    </location>
</feature>
<evidence type="ECO:0000313" key="2">
    <source>
        <dbReference type="EMBL" id="MFC3155615.1"/>
    </source>
</evidence>
<protein>
    <recommendedName>
        <fullName evidence="4">Peptidase S74 domain-containing protein</fullName>
    </recommendedName>
</protein>
<reference evidence="3" key="1">
    <citation type="journal article" date="2019" name="Int. J. Syst. Evol. Microbiol.">
        <title>The Global Catalogue of Microorganisms (GCM) 10K type strain sequencing project: providing services to taxonomists for standard genome sequencing and annotation.</title>
        <authorList>
            <consortium name="The Broad Institute Genomics Platform"/>
            <consortium name="The Broad Institute Genome Sequencing Center for Infectious Disease"/>
            <person name="Wu L."/>
            <person name="Ma J."/>
        </authorList>
    </citation>
    <scope>NUCLEOTIDE SEQUENCE [LARGE SCALE GENOMIC DNA]</scope>
    <source>
        <strain evidence="3">KCTC 52141</strain>
    </source>
</reference>
<feature type="chain" id="PRO_5046398340" description="Peptidase S74 domain-containing protein" evidence="1">
    <location>
        <begin position="26"/>
        <end position="529"/>
    </location>
</feature>
<proteinExistence type="predicted"/>
<evidence type="ECO:0008006" key="4">
    <source>
        <dbReference type="Google" id="ProtNLM"/>
    </source>
</evidence>
<dbReference type="Proteomes" id="UP001595548">
    <property type="component" value="Unassembled WGS sequence"/>
</dbReference>
<evidence type="ECO:0000313" key="3">
    <source>
        <dbReference type="Proteomes" id="UP001595548"/>
    </source>
</evidence>
<comment type="caution">
    <text evidence="2">The sequence shown here is derived from an EMBL/GenBank/DDBJ whole genome shotgun (WGS) entry which is preliminary data.</text>
</comment>